<feature type="binding site" description="axial binding residue" evidence="11">
    <location>
        <position position="114"/>
    </location>
    <ligand>
        <name>heme b</name>
        <dbReference type="ChEBI" id="CHEBI:60344"/>
        <note>ligand shared with SDHC</note>
    </ligand>
    <ligandPart>
        <name>Fe</name>
        <dbReference type="ChEBI" id="CHEBI:18248"/>
    </ligandPart>
</feature>
<keyword evidence="4" id="KW-0812">Transmembrane</keyword>
<dbReference type="SUPFAM" id="SSF81343">
    <property type="entry name" value="Fumarate reductase respiratory complex transmembrane subunits"/>
    <property type="match status" value="1"/>
</dbReference>
<proteinExistence type="inferred from homology"/>
<sequence length="174" mass="18499">MISATARRALLAQNRQLLRSQFTPIVGGRARWAATSSSGTPPESVYVPGGPVYKGSVNDPTPFPTPSKAHGSHHWAFERLLAAGLVPLTGVAFVTSGSHYPVLDGVLALSLIVHSHIGFDSVVVDYLDTRKKPVIGQVAKWGLRAATTAALVGVYQFNTNDIGLTELIAKVWTA</sequence>
<keyword evidence="7" id="KW-1133">Transmembrane helix</keyword>
<evidence type="ECO:0000256" key="2">
    <source>
        <dbReference type="ARBA" id="ARBA00007294"/>
    </source>
</evidence>
<dbReference type="STRING" id="1109443.G4TGT6"/>
<keyword evidence="13" id="KW-0830">Ubiquinone</keyword>
<dbReference type="InParanoid" id="G4TGT6"/>
<keyword evidence="5 12" id="KW-0999">Mitochondrion inner membrane</keyword>
<name>G4TGT6_SERID</name>
<dbReference type="Gene3D" id="1.20.1300.10">
    <property type="entry name" value="Fumarate reductase/succinate dehydrogenase, transmembrane subunit"/>
    <property type="match status" value="1"/>
</dbReference>
<evidence type="ECO:0000256" key="1">
    <source>
        <dbReference type="ARBA" id="ARBA00004448"/>
    </source>
</evidence>
<keyword evidence="8 12" id="KW-0496">Mitochondrion</keyword>
<keyword evidence="11" id="KW-0479">Metal-binding</keyword>
<evidence type="ECO:0000313" key="14">
    <source>
        <dbReference type="Proteomes" id="UP000007148"/>
    </source>
</evidence>
<evidence type="ECO:0000256" key="10">
    <source>
        <dbReference type="PIRSR" id="PIRSR607992-1"/>
    </source>
</evidence>
<dbReference type="PANTHER" id="PTHR13337:SF2">
    <property type="entry name" value="SUCCINATE DEHYDROGENASE [UBIQUINONE] CYTOCHROME B SMALL SUBUNIT, MITOCHONDRIAL"/>
    <property type="match status" value="1"/>
</dbReference>
<evidence type="ECO:0000256" key="12">
    <source>
        <dbReference type="RuleBase" id="RU364031"/>
    </source>
</evidence>
<dbReference type="GO" id="GO:0048039">
    <property type="term" value="F:ubiquinone binding"/>
    <property type="evidence" value="ECO:0007669"/>
    <property type="project" value="TreeGrafter"/>
</dbReference>
<dbReference type="OMA" id="SEGSYHW"/>
<keyword evidence="9 12" id="KW-0472">Membrane</keyword>
<evidence type="ECO:0000256" key="7">
    <source>
        <dbReference type="ARBA" id="ARBA00022989"/>
    </source>
</evidence>
<dbReference type="GO" id="GO:0046872">
    <property type="term" value="F:metal ion binding"/>
    <property type="evidence" value="ECO:0007669"/>
    <property type="project" value="UniProtKB-KW"/>
</dbReference>
<dbReference type="eggNOG" id="KOG4097">
    <property type="taxonomic scope" value="Eukaryota"/>
</dbReference>
<keyword evidence="11" id="KW-0408">Iron</keyword>
<dbReference type="InterPro" id="IPR007992">
    <property type="entry name" value="CybS"/>
</dbReference>
<dbReference type="OrthoDB" id="18577at2759"/>
<keyword evidence="3" id="KW-0813">Transport</keyword>
<organism evidence="13 14">
    <name type="scientific">Serendipita indica (strain DSM 11827)</name>
    <name type="common">Root endophyte fungus</name>
    <name type="synonym">Piriformospora indica</name>
    <dbReference type="NCBI Taxonomy" id="1109443"/>
    <lineage>
        <taxon>Eukaryota</taxon>
        <taxon>Fungi</taxon>
        <taxon>Dikarya</taxon>
        <taxon>Basidiomycota</taxon>
        <taxon>Agaricomycotina</taxon>
        <taxon>Agaricomycetes</taxon>
        <taxon>Sebacinales</taxon>
        <taxon>Serendipitaceae</taxon>
        <taxon>Serendipita</taxon>
    </lineage>
</organism>
<dbReference type="Pfam" id="PF05328">
    <property type="entry name" value="CybS"/>
    <property type="match status" value="1"/>
</dbReference>
<accession>G4TGT6</accession>
<dbReference type="PANTHER" id="PTHR13337">
    <property type="entry name" value="SUCCINATE DEHYDROGENASE"/>
    <property type="match status" value="1"/>
</dbReference>
<dbReference type="HOGENOM" id="CLU_096618_0_2_1"/>
<keyword evidence="14" id="KW-1185">Reference proteome</keyword>
<evidence type="ECO:0000313" key="13">
    <source>
        <dbReference type="EMBL" id="CCA70522.1"/>
    </source>
</evidence>
<evidence type="ECO:0000256" key="3">
    <source>
        <dbReference type="ARBA" id="ARBA00022448"/>
    </source>
</evidence>
<comment type="caution">
    <text evidence="13">The sequence shown here is derived from an EMBL/GenBank/DDBJ whole genome shotgun (WGS) entry which is preliminary data.</text>
</comment>
<feature type="binding site" evidence="10">
    <location>
        <position position="126"/>
    </location>
    <ligand>
        <name>a ubiquinone</name>
        <dbReference type="ChEBI" id="CHEBI:16389"/>
        <note>ligand shared with IP/SDHB</note>
    </ligand>
</feature>
<protein>
    <recommendedName>
        <fullName evidence="12">Succinate dehydrogenase [ubiquinone] cytochrome b small subunit</fullName>
    </recommendedName>
</protein>
<evidence type="ECO:0000256" key="4">
    <source>
        <dbReference type="ARBA" id="ARBA00022692"/>
    </source>
</evidence>
<dbReference type="CDD" id="cd03496">
    <property type="entry name" value="SQR_TypeC_CybS"/>
    <property type="match status" value="1"/>
</dbReference>
<comment type="subcellular location">
    <subcellularLocation>
        <location evidence="1 12">Mitochondrion inner membrane</location>
        <topology evidence="1 12">Multi-pass membrane protein</topology>
    </subcellularLocation>
</comment>
<dbReference type="GO" id="GO:0006121">
    <property type="term" value="P:mitochondrial electron transport, succinate to ubiquinone"/>
    <property type="evidence" value="ECO:0007669"/>
    <property type="project" value="TreeGrafter"/>
</dbReference>
<dbReference type="InterPro" id="IPR034804">
    <property type="entry name" value="SQR/QFR_C/D"/>
</dbReference>
<keyword evidence="6 12" id="KW-0809">Transit peptide</keyword>
<dbReference type="FunFam" id="1.20.1300.10:FF:000007">
    <property type="entry name" value="Succinate dehydrogenase [ubiquinone] cytochrome b small subunit"/>
    <property type="match status" value="1"/>
</dbReference>
<evidence type="ECO:0000256" key="5">
    <source>
        <dbReference type="ARBA" id="ARBA00022792"/>
    </source>
</evidence>
<dbReference type="GO" id="GO:0098796">
    <property type="term" value="C:membrane protein complex"/>
    <property type="evidence" value="ECO:0007669"/>
    <property type="project" value="UniProtKB-ARBA"/>
</dbReference>
<dbReference type="GO" id="GO:0005743">
    <property type="term" value="C:mitochondrial inner membrane"/>
    <property type="evidence" value="ECO:0007669"/>
    <property type="project" value="UniProtKB-SubCell"/>
</dbReference>
<dbReference type="Proteomes" id="UP000007148">
    <property type="component" value="Unassembled WGS sequence"/>
</dbReference>
<evidence type="ECO:0000256" key="6">
    <source>
        <dbReference type="ARBA" id="ARBA00022946"/>
    </source>
</evidence>
<dbReference type="EMBL" id="CAFZ01000085">
    <property type="protein sequence ID" value="CCA70522.1"/>
    <property type="molecule type" value="Genomic_DNA"/>
</dbReference>
<reference evidence="13 14" key="1">
    <citation type="journal article" date="2011" name="PLoS Pathog.">
        <title>Endophytic Life Strategies Decoded by Genome and Transcriptome Analyses of the Mutualistic Root Symbiont Piriformospora indica.</title>
        <authorList>
            <person name="Zuccaro A."/>
            <person name="Lahrmann U."/>
            <person name="Guldener U."/>
            <person name="Langen G."/>
            <person name="Pfiffi S."/>
            <person name="Biedenkopf D."/>
            <person name="Wong P."/>
            <person name="Samans B."/>
            <person name="Grimm C."/>
            <person name="Basiewicz M."/>
            <person name="Murat C."/>
            <person name="Martin F."/>
            <person name="Kogel K.H."/>
        </authorList>
    </citation>
    <scope>NUCLEOTIDE SEQUENCE [LARGE SCALE GENOMIC DNA]</scope>
    <source>
        <strain evidence="13 14">DSM 11827</strain>
    </source>
</reference>
<dbReference type="GO" id="GO:0020037">
    <property type="term" value="F:heme binding"/>
    <property type="evidence" value="ECO:0007669"/>
    <property type="project" value="TreeGrafter"/>
</dbReference>
<gene>
    <name evidence="13" type="ORF">PIIN_04459</name>
</gene>
<dbReference type="FunCoup" id="G4TGT6">
    <property type="interactions" value="161"/>
</dbReference>
<comment type="similarity">
    <text evidence="2 12">Belongs to the CybS family.</text>
</comment>
<evidence type="ECO:0000256" key="9">
    <source>
        <dbReference type="ARBA" id="ARBA00023136"/>
    </source>
</evidence>
<evidence type="ECO:0000256" key="8">
    <source>
        <dbReference type="ARBA" id="ARBA00023128"/>
    </source>
</evidence>
<evidence type="ECO:0000256" key="11">
    <source>
        <dbReference type="PIRSR" id="PIRSR607992-2"/>
    </source>
</evidence>
<dbReference type="GO" id="GO:0006099">
    <property type="term" value="P:tricarboxylic acid cycle"/>
    <property type="evidence" value="ECO:0007669"/>
    <property type="project" value="TreeGrafter"/>
</dbReference>
<dbReference type="AlphaFoldDB" id="G4TGT6"/>